<dbReference type="Proteomes" id="UP000702209">
    <property type="component" value="Unassembled WGS sequence"/>
</dbReference>
<name>A0ABS0CT88_9NOCA</name>
<reference evidence="2 3" key="1">
    <citation type="submission" date="2020-10" db="EMBL/GenBank/DDBJ databases">
        <title>Identification of Nocardia species via Next-generation sequencing and recognition of intraspecies genetic diversity.</title>
        <authorList>
            <person name="Li P."/>
            <person name="Li P."/>
            <person name="Lu B."/>
        </authorList>
    </citation>
    <scope>NUCLEOTIDE SEQUENCE [LARGE SCALE GENOMIC DNA]</scope>
    <source>
        <strain evidence="2 3">BJ06-0157</strain>
    </source>
</reference>
<gene>
    <name evidence="2" type="ORF">IU459_16130</name>
</gene>
<evidence type="ECO:0000256" key="1">
    <source>
        <dbReference type="SAM" id="Phobius"/>
    </source>
</evidence>
<keyword evidence="1" id="KW-0812">Transmembrane</keyword>
<feature type="transmembrane region" description="Helical" evidence="1">
    <location>
        <begin position="6"/>
        <end position="24"/>
    </location>
</feature>
<keyword evidence="1" id="KW-0472">Membrane</keyword>
<evidence type="ECO:0000313" key="3">
    <source>
        <dbReference type="Proteomes" id="UP000702209"/>
    </source>
</evidence>
<keyword evidence="3" id="KW-1185">Reference proteome</keyword>
<accession>A0ABS0CT88</accession>
<keyword evidence="1" id="KW-1133">Transmembrane helix</keyword>
<protein>
    <submittedName>
        <fullName evidence="2">Uncharacterized protein</fullName>
    </submittedName>
</protein>
<comment type="caution">
    <text evidence="2">The sequence shown here is derived from an EMBL/GenBank/DDBJ whole genome shotgun (WGS) entry which is preliminary data.</text>
</comment>
<sequence length="49" mass="5936">MELALTVWAFLMLTYLIVFPDVAFRIHMKLAKRFSPDDRKRRRQKGGRR</sequence>
<proteinExistence type="predicted"/>
<evidence type="ECO:0000313" key="2">
    <source>
        <dbReference type="EMBL" id="MBF6299058.1"/>
    </source>
</evidence>
<dbReference type="RefSeq" id="WP_195130351.1">
    <property type="nucleotide sequence ID" value="NZ_JADLQX010000011.1"/>
</dbReference>
<dbReference type="EMBL" id="JADLQX010000011">
    <property type="protein sequence ID" value="MBF6299058.1"/>
    <property type="molecule type" value="Genomic_DNA"/>
</dbReference>
<organism evidence="2 3">
    <name type="scientific">Nocardia amamiensis</name>
    <dbReference type="NCBI Taxonomy" id="404578"/>
    <lineage>
        <taxon>Bacteria</taxon>
        <taxon>Bacillati</taxon>
        <taxon>Actinomycetota</taxon>
        <taxon>Actinomycetes</taxon>
        <taxon>Mycobacteriales</taxon>
        <taxon>Nocardiaceae</taxon>
        <taxon>Nocardia</taxon>
    </lineage>
</organism>